<evidence type="ECO:0000313" key="2">
    <source>
        <dbReference type="Proteomes" id="UP000248662"/>
    </source>
</evidence>
<name>A0A3F3MY97_ACIBA</name>
<dbReference type="NCBIfam" id="TIGR02681">
    <property type="entry name" value="phage_pRha"/>
    <property type="match status" value="1"/>
</dbReference>
<sequence length="177" mass="20509">MNMMTTLNLRALVTNDNGEPKTTSYAVAEAFNKSHSHVMRDIKKIIKQCGEEFAKSNFGLTFENKKIGNTERKTPFFRISKDGFMLLVMGFTGEKAMKTKIEFINAFNWMANQLSQVFQSKWARYNSLTNYHQGRKAQISGCASAMGQWRWEKEPLENEIKELEYQLQPQLDFKDAK</sequence>
<comment type="caution">
    <text evidence="1">The sequence shown here is derived from an EMBL/GenBank/DDBJ whole genome shotgun (WGS) entry which is preliminary data.</text>
</comment>
<evidence type="ECO:0000313" key="1">
    <source>
        <dbReference type="EMBL" id="PZM19072.1"/>
    </source>
</evidence>
<dbReference type="AlphaFoldDB" id="A0A3F3MY97"/>
<organism evidence="1 2">
    <name type="scientific">Acinetobacter baumannii</name>
    <dbReference type="NCBI Taxonomy" id="470"/>
    <lineage>
        <taxon>Bacteria</taxon>
        <taxon>Pseudomonadati</taxon>
        <taxon>Pseudomonadota</taxon>
        <taxon>Gammaproteobacteria</taxon>
        <taxon>Moraxellales</taxon>
        <taxon>Moraxellaceae</taxon>
        <taxon>Acinetobacter</taxon>
        <taxon>Acinetobacter calcoaceticus/baumannii complex</taxon>
    </lineage>
</organism>
<protein>
    <submittedName>
        <fullName evidence="1">Rha family transcriptional regulator</fullName>
    </submittedName>
</protein>
<accession>A0A3F3MY97</accession>
<dbReference type="RefSeq" id="WP_032023568.1">
    <property type="nucleotide sequence ID" value="NZ_CAKNBL010000020.1"/>
</dbReference>
<dbReference type="Pfam" id="PF09669">
    <property type="entry name" value="Phage_pRha"/>
    <property type="match status" value="1"/>
</dbReference>
<reference evidence="1 2" key="1">
    <citation type="submission" date="2018-06" db="EMBL/GenBank/DDBJ databases">
        <title>Carbapenemase-producing Acinetobacter spp. from environmental sources in an hospital from French Polynesia.</title>
        <authorList>
            <person name="Bonnin R.A."/>
            <person name="Levy M."/>
            <person name="Cuzon G."/>
            <person name="Dortet L."/>
            <person name="Naas T."/>
        </authorList>
    </citation>
    <scope>NUCLEOTIDE SEQUENCE [LARGE SCALE GENOMIC DNA]</scope>
    <source>
        <strain evidence="1 2">R10</strain>
    </source>
</reference>
<proteinExistence type="predicted"/>
<gene>
    <name evidence="1" type="ORF">DOL94_00975</name>
</gene>
<dbReference type="EMBL" id="QKWF01000004">
    <property type="protein sequence ID" value="PZM19072.1"/>
    <property type="molecule type" value="Genomic_DNA"/>
</dbReference>
<dbReference type="Proteomes" id="UP000248662">
    <property type="component" value="Unassembled WGS sequence"/>
</dbReference>
<dbReference type="InterPro" id="IPR014054">
    <property type="entry name" value="Phage_regulatory_Rha"/>
</dbReference>